<dbReference type="Pfam" id="PF17765">
    <property type="entry name" value="MLTR_LBD"/>
    <property type="match status" value="1"/>
</dbReference>
<dbReference type="Pfam" id="PF13560">
    <property type="entry name" value="HTH_31"/>
    <property type="match status" value="1"/>
</dbReference>
<protein>
    <recommendedName>
        <fullName evidence="1">HTH cro/C1-type domain-containing protein</fullName>
    </recommendedName>
</protein>
<reference evidence="2 3" key="1">
    <citation type="submission" date="2020-08" db="EMBL/GenBank/DDBJ databases">
        <title>Sequencing the genomes of 1000 actinobacteria strains.</title>
        <authorList>
            <person name="Klenk H.-P."/>
        </authorList>
    </citation>
    <scope>NUCLEOTIDE SEQUENCE [LARGE SCALE GENOMIC DNA]</scope>
    <source>
        <strain evidence="2 3">DSM 102030</strain>
    </source>
</reference>
<evidence type="ECO:0000313" key="2">
    <source>
        <dbReference type="EMBL" id="MBB4935102.1"/>
    </source>
</evidence>
<accession>A0A7W7RNB8</accession>
<dbReference type="InterPro" id="IPR001387">
    <property type="entry name" value="Cro/C1-type_HTH"/>
</dbReference>
<organism evidence="2 3">
    <name type="scientific">Lipingzhangella halophila</name>
    <dbReference type="NCBI Taxonomy" id="1783352"/>
    <lineage>
        <taxon>Bacteria</taxon>
        <taxon>Bacillati</taxon>
        <taxon>Actinomycetota</taxon>
        <taxon>Actinomycetes</taxon>
        <taxon>Streptosporangiales</taxon>
        <taxon>Nocardiopsidaceae</taxon>
        <taxon>Lipingzhangella</taxon>
    </lineage>
</organism>
<feature type="domain" description="HTH cro/C1-type" evidence="1">
    <location>
        <begin position="34"/>
        <end position="81"/>
    </location>
</feature>
<dbReference type="Proteomes" id="UP000523007">
    <property type="component" value="Unassembled WGS sequence"/>
</dbReference>
<dbReference type="Gene3D" id="3.30.450.180">
    <property type="match status" value="1"/>
</dbReference>
<dbReference type="SUPFAM" id="SSF47413">
    <property type="entry name" value="lambda repressor-like DNA-binding domains"/>
    <property type="match status" value="1"/>
</dbReference>
<dbReference type="GO" id="GO:0003677">
    <property type="term" value="F:DNA binding"/>
    <property type="evidence" value="ECO:0007669"/>
    <property type="project" value="InterPro"/>
</dbReference>
<dbReference type="PANTHER" id="PTHR35010">
    <property type="entry name" value="BLL4672 PROTEIN-RELATED"/>
    <property type="match status" value="1"/>
</dbReference>
<proteinExistence type="predicted"/>
<dbReference type="PROSITE" id="PS50943">
    <property type="entry name" value="HTH_CROC1"/>
    <property type="match status" value="1"/>
</dbReference>
<sequence length="283" mass="30927">MGDNELGDFLRSRRETVTPAEVGLPNGARRRTPGLRRSELAMLSGVSVEYLTRIEQGRDRNPSTEVLSALGVALRLAHDEHIMLRRAAKAASGFVCSDADPPSHVVRPTVRAVLDHLEPAPAFLRNRLSDIIAYTSGYERLARPLGLLDAQPANLIRYVFTDPRARTAFPDWESAADEHAANLRLETHRGDPHTTALTEELAETAGSALADRLRRAPEPPSRAGIERMAHPEVGVLRLAYETLDVADTDEPRLVVLLPADDATSAALDELTGRSPRALRAFSS</sequence>
<dbReference type="EMBL" id="JACHJT010000002">
    <property type="protein sequence ID" value="MBB4935102.1"/>
    <property type="molecule type" value="Genomic_DNA"/>
</dbReference>
<evidence type="ECO:0000259" key="1">
    <source>
        <dbReference type="PROSITE" id="PS50943"/>
    </source>
</evidence>
<evidence type="ECO:0000313" key="3">
    <source>
        <dbReference type="Proteomes" id="UP000523007"/>
    </source>
</evidence>
<keyword evidence="3" id="KW-1185">Reference proteome</keyword>
<dbReference type="SMART" id="SM00530">
    <property type="entry name" value="HTH_XRE"/>
    <property type="match status" value="1"/>
</dbReference>
<name>A0A7W7RNB8_9ACTN</name>
<dbReference type="Gene3D" id="1.10.260.40">
    <property type="entry name" value="lambda repressor-like DNA-binding domains"/>
    <property type="match status" value="1"/>
</dbReference>
<dbReference type="RefSeq" id="WP_184584881.1">
    <property type="nucleotide sequence ID" value="NZ_JACHJT010000002.1"/>
</dbReference>
<dbReference type="AlphaFoldDB" id="A0A7W7RNB8"/>
<gene>
    <name evidence="2" type="ORF">F4561_005996</name>
</gene>
<dbReference type="InterPro" id="IPR041413">
    <property type="entry name" value="MLTR_LBD"/>
</dbReference>
<comment type="caution">
    <text evidence="2">The sequence shown here is derived from an EMBL/GenBank/DDBJ whole genome shotgun (WGS) entry which is preliminary data.</text>
</comment>
<dbReference type="InterPro" id="IPR010982">
    <property type="entry name" value="Lambda_DNA-bd_dom_sf"/>
</dbReference>
<dbReference type="CDD" id="cd00093">
    <property type="entry name" value="HTH_XRE"/>
    <property type="match status" value="1"/>
</dbReference>